<organism evidence="7">
    <name type="scientific">Araucaria cunninghamii</name>
    <name type="common">Hoop pine</name>
    <name type="synonym">Moreton Bay pine</name>
    <dbReference type="NCBI Taxonomy" id="56994"/>
    <lineage>
        <taxon>Eukaryota</taxon>
        <taxon>Viridiplantae</taxon>
        <taxon>Streptophyta</taxon>
        <taxon>Embryophyta</taxon>
        <taxon>Tracheophyta</taxon>
        <taxon>Spermatophyta</taxon>
        <taxon>Pinopsida</taxon>
        <taxon>Pinidae</taxon>
        <taxon>Conifers II</taxon>
        <taxon>Araucariales</taxon>
        <taxon>Araucariaceae</taxon>
        <taxon>Araucaria</taxon>
    </lineage>
</organism>
<comment type="similarity">
    <text evidence="2">Belongs to the RENT3 family.</text>
</comment>
<dbReference type="GO" id="GO:0000184">
    <property type="term" value="P:nuclear-transcribed mRNA catabolic process, nonsense-mediated decay"/>
    <property type="evidence" value="ECO:0007669"/>
    <property type="project" value="UniProtKB-KW"/>
</dbReference>
<protein>
    <recommendedName>
        <fullName evidence="6">UPF3 domain-containing protein</fullName>
    </recommendedName>
</protein>
<feature type="region of interest" description="Disordered" evidence="5">
    <location>
        <begin position="301"/>
        <end position="367"/>
    </location>
</feature>
<proteinExistence type="inferred from homology"/>
<feature type="compositionally biased region" description="Polar residues" evidence="5">
    <location>
        <begin position="306"/>
        <end position="358"/>
    </location>
</feature>
<dbReference type="EMBL" id="GCKF01044723">
    <property type="protein sequence ID" value="JAG94061.1"/>
    <property type="molecule type" value="Transcribed_RNA"/>
</dbReference>
<evidence type="ECO:0000256" key="1">
    <source>
        <dbReference type="ARBA" id="ARBA00004123"/>
    </source>
</evidence>
<keyword evidence="4" id="KW-0539">Nucleus</keyword>
<dbReference type="PANTHER" id="PTHR13112">
    <property type="entry name" value="UPF3 REGULATOR OF NONSENSE TRANSCRIPTS-LIKE PROTEIN"/>
    <property type="match status" value="1"/>
</dbReference>
<evidence type="ECO:0000256" key="3">
    <source>
        <dbReference type="ARBA" id="ARBA00023161"/>
    </source>
</evidence>
<evidence type="ECO:0000259" key="6">
    <source>
        <dbReference type="Pfam" id="PF03467"/>
    </source>
</evidence>
<dbReference type="InterPro" id="IPR039722">
    <property type="entry name" value="Upf3"/>
</dbReference>
<dbReference type="GO" id="GO:0045727">
    <property type="term" value="P:positive regulation of translation"/>
    <property type="evidence" value="ECO:0007669"/>
    <property type="project" value="TreeGrafter"/>
</dbReference>
<evidence type="ECO:0000256" key="5">
    <source>
        <dbReference type="SAM" id="MobiDB-lite"/>
    </source>
</evidence>
<feature type="region of interest" description="Disordered" evidence="5">
    <location>
        <begin position="167"/>
        <end position="209"/>
    </location>
</feature>
<feature type="region of interest" description="Disordered" evidence="5">
    <location>
        <begin position="560"/>
        <end position="595"/>
    </location>
</feature>
<feature type="compositionally biased region" description="Basic and acidic residues" evidence="5">
    <location>
        <begin position="420"/>
        <end position="431"/>
    </location>
</feature>
<dbReference type="InterPro" id="IPR035979">
    <property type="entry name" value="RBD_domain_sf"/>
</dbReference>
<feature type="domain" description="UPF3" evidence="6">
    <location>
        <begin position="6"/>
        <end position="169"/>
    </location>
</feature>
<dbReference type="Gene3D" id="3.30.70.330">
    <property type="match status" value="1"/>
</dbReference>
<dbReference type="AlphaFoldDB" id="A0A0D6QUD6"/>
<dbReference type="CDD" id="cd12455">
    <property type="entry name" value="RRM_like_Smg4_UPF3"/>
    <property type="match status" value="1"/>
</dbReference>
<dbReference type="InterPro" id="IPR005120">
    <property type="entry name" value="UPF3_dom"/>
</dbReference>
<feature type="compositionally biased region" description="Basic and acidic residues" evidence="5">
    <location>
        <begin position="438"/>
        <end position="449"/>
    </location>
</feature>
<dbReference type="GO" id="GO:0005730">
    <property type="term" value="C:nucleolus"/>
    <property type="evidence" value="ECO:0007669"/>
    <property type="project" value="TreeGrafter"/>
</dbReference>
<keyword evidence="3" id="KW-0866">Nonsense-mediated mRNA decay</keyword>
<name>A0A0D6QUD6_ARACU</name>
<dbReference type="InterPro" id="IPR012677">
    <property type="entry name" value="Nucleotide-bd_a/b_plait_sf"/>
</dbReference>
<feature type="region of interest" description="Disordered" evidence="5">
    <location>
        <begin position="519"/>
        <end position="541"/>
    </location>
</feature>
<accession>A0A0D6QUD6</accession>
<dbReference type="EMBL" id="GCKF01044721">
    <property type="protein sequence ID" value="JAG94062.1"/>
    <property type="molecule type" value="Transcribed_RNA"/>
</dbReference>
<dbReference type="Pfam" id="PF03467">
    <property type="entry name" value="Smg4_UPF3"/>
    <property type="match status" value="1"/>
</dbReference>
<reference evidence="7" key="1">
    <citation type="submission" date="2015-03" db="EMBL/GenBank/DDBJ databases">
        <title>A transcriptome of Araucaria cunninghamii, an australian fine timber species.</title>
        <authorList>
            <person name="Jing Yi C.J.Y."/>
            <person name="Yin San L.Y.S."/>
            <person name="Abdul Karim S.S."/>
            <person name="Wan Azmi N.N."/>
            <person name="Hercus R.R."/>
            <person name="Croft L.L."/>
        </authorList>
    </citation>
    <scope>NUCLEOTIDE SEQUENCE</scope>
    <source>
        <strain evidence="7">MI0301</strain>
        <tissue evidence="7">Leaf</tissue>
    </source>
</reference>
<dbReference type="SUPFAM" id="SSF54928">
    <property type="entry name" value="RNA-binding domain, RBD"/>
    <property type="match status" value="1"/>
</dbReference>
<dbReference type="GO" id="GO:0005737">
    <property type="term" value="C:cytoplasm"/>
    <property type="evidence" value="ECO:0007669"/>
    <property type="project" value="TreeGrafter"/>
</dbReference>
<sequence>MKDPADRTKVVLRHLPVALSQSVLKVQIDARFAGRYNWFSFRPGKTSHRNQHYSRAYIDFKSSKDVTEFAQAFDGHVFVNEKGSHFKALVEYAPSQRVPRTWSKSDVREGTIFKDIEYLEFLELLAKPVDNLPSAEVQLERKEAERAGVGAKDNLIVTPLMDFVRQKRATKSGSQRSIASGGKLGRRGGGASAGTCSALGRKGHEKRRMTTATYVVRDNARTSSSKDKATYILVPRRGVQQPESDLSVQIASKMELLEDDALRNIVPTTEGTAVGGDGPGEIGKKKLLLLKKKEKEFVNGHIAEASTPTSMGVGSSPQRRQLSTINSFSSAQQTGGASNQHGVTSLLRSSPGTSNPKQNQRRDANGRIVRSILINKELRRSPQLTSSLQADHQIHAEYLHKDEKVSENEYAVGAIAVKQDRRMRNKDRPDRPVWTPRRRSDETVGSDDSHVCIHSASVHPSSDLEGPSQSQHGVILGLTNNTTEAPEVQTLCLNHMNGGVMSSSEQSIIQEENSEMTTTSRIGDTKTHGSVHNILAGDNGNHRQVMRRPSASVMKELDGSLNVSETKSPRRGGILGHGSQEKQVWVAVQKSGSGS</sequence>
<feature type="region of interest" description="Disordered" evidence="5">
    <location>
        <begin position="420"/>
        <end position="449"/>
    </location>
</feature>
<comment type="subcellular location">
    <subcellularLocation>
        <location evidence="1">Nucleus</location>
    </subcellularLocation>
</comment>
<dbReference type="GO" id="GO:0003729">
    <property type="term" value="F:mRNA binding"/>
    <property type="evidence" value="ECO:0007669"/>
    <property type="project" value="TreeGrafter"/>
</dbReference>
<evidence type="ECO:0000313" key="7">
    <source>
        <dbReference type="EMBL" id="JAG94061.1"/>
    </source>
</evidence>
<dbReference type="PANTHER" id="PTHR13112:SF0">
    <property type="entry name" value="FI21285P1"/>
    <property type="match status" value="1"/>
</dbReference>
<evidence type="ECO:0000256" key="4">
    <source>
        <dbReference type="ARBA" id="ARBA00023242"/>
    </source>
</evidence>
<evidence type="ECO:0000256" key="2">
    <source>
        <dbReference type="ARBA" id="ARBA00005991"/>
    </source>
</evidence>